<keyword evidence="5" id="KW-0716">Sensory transduction</keyword>
<sequence length="445" mass="49681">MLAEAHLSAIIQSSDDAIISKDLQGTVLSWNPAATQIFGFTEAEMVGQSIRRLIPPGRQAEEDEILARIARGERVKSFDTIRQRKDGTEIAVSLTVSPIYDKTGRIVGASKIARDITARENGQQALRDSEARFRMLADNISQLAWVADESGAIGWYNKRWYDYTGVSEGETDGWGWNRVHHPDHLGRVTEHFRASIAAGNEWEDTFPLLGKDGTYRWFLSRAKPIRDDLGHILYWFGTNTDVTEMLAKEEQIRVLLMEVNHRSKNLLSVVQALARRSGCTDGEFLRRFESRLSSLAANQDLLVRRGWSTIMMDELAEAQLAILGREARIQVTEQGSPVPLSPRTAEILGMALHELATNALKYGALSLPTGRVDVSWEERDGNFMLEWRESAGPTVAQPTHHGFGTTLMRHIPARSLNADVTLDYAPTGLRWRLACSTATAQALES</sequence>
<dbReference type="PROSITE" id="PS50113">
    <property type="entry name" value="PAC"/>
    <property type="match status" value="2"/>
</dbReference>
<evidence type="ECO:0000256" key="12">
    <source>
        <dbReference type="ARBA" id="ARBA00022840"/>
    </source>
</evidence>
<evidence type="ECO:0000256" key="6">
    <source>
        <dbReference type="ARBA" id="ARBA00022630"/>
    </source>
</evidence>
<dbReference type="SMART" id="SM00911">
    <property type="entry name" value="HWE_HK"/>
    <property type="match status" value="1"/>
</dbReference>
<feature type="domain" description="PAS" evidence="16">
    <location>
        <begin position="129"/>
        <end position="199"/>
    </location>
</feature>
<evidence type="ECO:0000259" key="17">
    <source>
        <dbReference type="PROSITE" id="PS50113"/>
    </source>
</evidence>
<dbReference type="InterPro" id="IPR001610">
    <property type="entry name" value="PAC"/>
</dbReference>
<evidence type="ECO:0000256" key="13">
    <source>
        <dbReference type="ARBA" id="ARBA00022991"/>
    </source>
</evidence>
<keyword evidence="11" id="KW-0418">Kinase</keyword>
<dbReference type="InterPro" id="IPR000014">
    <property type="entry name" value="PAS"/>
</dbReference>
<feature type="domain" description="PAC" evidence="17">
    <location>
        <begin position="202"/>
        <end position="254"/>
    </location>
</feature>
<comment type="caution">
    <text evidence="18">The sequence shown here is derived from an EMBL/GenBank/DDBJ whole genome shotgun (WGS) entry which is preliminary data.</text>
</comment>
<evidence type="ECO:0000256" key="8">
    <source>
        <dbReference type="ARBA" id="ARBA00022679"/>
    </source>
</evidence>
<dbReference type="PROSITE" id="PS50112">
    <property type="entry name" value="PAS"/>
    <property type="match status" value="2"/>
</dbReference>
<dbReference type="InterPro" id="IPR000700">
    <property type="entry name" value="PAS-assoc_C"/>
</dbReference>
<keyword evidence="12" id="KW-0067">ATP-binding</keyword>
<dbReference type="Gene3D" id="3.30.565.10">
    <property type="entry name" value="Histidine kinase-like ATPase, C-terminal domain"/>
    <property type="match status" value="1"/>
</dbReference>
<keyword evidence="3" id="KW-0600">Photoreceptor protein</keyword>
<evidence type="ECO:0000256" key="14">
    <source>
        <dbReference type="ARBA" id="ARBA00023026"/>
    </source>
</evidence>
<evidence type="ECO:0000256" key="5">
    <source>
        <dbReference type="ARBA" id="ARBA00022606"/>
    </source>
</evidence>
<dbReference type="EC" id="2.7.13.3" evidence="2"/>
<name>A0A7W7ETJ3_9SPHN</name>
<dbReference type="PANTHER" id="PTHR41523">
    <property type="entry name" value="TWO-COMPONENT SYSTEM SENSOR PROTEIN"/>
    <property type="match status" value="1"/>
</dbReference>
<keyword evidence="13" id="KW-0157">Chromophore</keyword>
<evidence type="ECO:0000256" key="2">
    <source>
        <dbReference type="ARBA" id="ARBA00012438"/>
    </source>
</evidence>
<keyword evidence="15" id="KW-0675">Receptor</keyword>
<dbReference type="SUPFAM" id="SSF55785">
    <property type="entry name" value="PYP-like sensor domain (PAS domain)"/>
    <property type="match status" value="2"/>
</dbReference>
<dbReference type="InterPro" id="IPR035965">
    <property type="entry name" value="PAS-like_dom_sf"/>
</dbReference>
<evidence type="ECO:0000256" key="4">
    <source>
        <dbReference type="ARBA" id="ARBA00022553"/>
    </source>
</evidence>
<proteinExistence type="predicted"/>
<feature type="domain" description="PAC" evidence="17">
    <location>
        <begin position="76"/>
        <end position="128"/>
    </location>
</feature>
<evidence type="ECO:0000256" key="7">
    <source>
        <dbReference type="ARBA" id="ARBA00022643"/>
    </source>
</evidence>
<evidence type="ECO:0000256" key="15">
    <source>
        <dbReference type="ARBA" id="ARBA00023170"/>
    </source>
</evidence>
<dbReference type="InterPro" id="IPR013767">
    <property type="entry name" value="PAS_fold"/>
</dbReference>
<keyword evidence="6" id="KW-0285">Flavoprotein</keyword>
<keyword evidence="4" id="KW-0597">Phosphoprotein</keyword>
<evidence type="ECO:0000256" key="3">
    <source>
        <dbReference type="ARBA" id="ARBA00022543"/>
    </source>
</evidence>
<reference evidence="18 19" key="1">
    <citation type="submission" date="2020-08" db="EMBL/GenBank/DDBJ databases">
        <title>Genomic Encyclopedia of Type Strains, Phase IV (KMG-IV): sequencing the most valuable type-strain genomes for metagenomic binning, comparative biology and taxonomic classification.</title>
        <authorList>
            <person name="Goeker M."/>
        </authorList>
    </citation>
    <scope>NUCLEOTIDE SEQUENCE [LARGE SCALE GENOMIC DNA]</scope>
    <source>
        <strain evidence="18 19">DSM 17507</strain>
    </source>
</reference>
<keyword evidence="7" id="KW-0288">FMN</keyword>
<dbReference type="Pfam" id="PF00989">
    <property type="entry name" value="PAS"/>
    <property type="match status" value="1"/>
</dbReference>
<evidence type="ECO:0000313" key="18">
    <source>
        <dbReference type="EMBL" id="MBB4612946.1"/>
    </source>
</evidence>
<dbReference type="InterPro" id="IPR011102">
    <property type="entry name" value="Sig_transdc_His_kinase_HWE"/>
</dbReference>
<accession>A0A7W7ETJ3</accession>
<dbReference type="GO" id="GO:0004673">
    <property type="term" value="F:protein histidine kinase activity"/>
    <property type="evidence" value="ECO:0007669"/>
    <property type="project" value="UniProtKB-EC"/>
</dbReference>
<dbReference type="InterPro" id="IPR036890">
    <property type="entry name" value="HATPase_C_sf"/>
</dbReference>
<evidence type="ECO:0000256" key="11">
    <source>
        <dbReference type="ARBA" id="ARBA00022777"/>
    </source>
</evidence>
<dbReference type="InterPro" id="IPR013655">
    <property type="entry name" value="PAS_fold_3"/>
</dbReference>
<dbReference type="Pfam" id="PF07536">
    <property type="entry name" value="HWE_HK"/>
    <property type="match status" value="1"/>
</dbReference>
<comment type="catalytic activity">
    <reaction evidence="1">
        <text>ATP + protein L-histidine = ADP + protein N-phospho-L-histidine.</text>
        <dbReference type="EC" id="2.7.13.3"/>
    </reaction>
</comment>
<protein>
    <recommendedName>
        <fullName evidence="2">histidine kinase</fullName>
        <ecNumber evidence="2">2.7.13.3</ecNumber>
    </recommendedName>
</protein>
<dbReference type="GO" id="GO:0006355">
    <property type="term" value="P:regulation of DNA-templated transcription"/>
    <property type="evidence" value="ECO:0007669"/>
    <property type="project" value="InterPro"/>
</dbReference>
<dbReference type="OrthoDB" id="9760752at2"/>
<keyword evidence="14" id="KW-0843">Virulence</keyword>
<dbReference type="EMBL" id="JACHOA010000002">
    <property type="protein sequence ID" value="MBB4612946.1"/>
    <property type="molecule type" value="Genomic_DNA"/>
</dbReference>
<keyword evidence="9" id="KW-0677">Repeat</keyword>
<dbReference type="Proteomes" id="UP000538566">
    <property type="component" value="Unassembled WGS sequence"/>
</dbReference>
<dbReference type="NCBIfam" id="TIGR00229">
    <property type="entry name" value="sensory_box"/>
    <property type="match status" value="2"/>
</dbReference>
<evidence type="ECO:0000256" key="1">
    <source>
        <dbReference type="ARBA" id="ARBA00000085"/>
    </source>
</evidence>
<dbReference type="FunFam" id="3.30.450.20:FF:000099">
    <property type="entry name" value="Sensory box sensor histidine kinase"/>
    <property type="match status" value="1"/>
</dbReference>
<dbReference type="SMART" id="SM00086">
    <property type="entry name" value="PAC"/>
    <property type="match status" value="2"/>
</dbReference>
<dbReference type="GO" id="GO:0009881">
    <property type="term" value="F:photoreceptor activity"/>
    <property type="evidence" value="ECO:0007669"/>
    <property type="project" value="UniProtKB-KW"/>
</dbReference>
<dbReference type="CDD" id="cd00130">
    <property type="entry name" value="PAS"/>
    <property type="match status" value="2"/>
</dbReference>
<evidence type="ECO:0000313" key="19">
    <source>
        <dbReference type="Proteomes" id="UP000538566"/>
    </source>
</evidence>
<keyword evidence="19" id="KW-1185">Reference proteome</keyword>
<evidence type="ECO:0000256" key="10">
    <source>
        <dbReference type="ARBA" id="ARBA00022741"/>
    </source>
</evidence>
<evidence type="ECO:0000259" key="16">
    <source>
        <dbReference type="PROSITE" id="PS50112"/>
    </source>
</evidence>
<dbReference type="GO" id="GO:0005524">
    <property type="term" value="F:ATP binding"/>
    <property type="evidence" value="ECO:0007669"/>
    <property type="project" value="UniProtKB-KW"/>
</dbReference>
<organism evidence="18 19">
    <name type="scientific">Novosphingobium taihuense</name>
    <dbReference type="NCBI Taxonomy" id="260085"/>
    <lineage>
        <taxon>Bacteria</taxon>
        <taxon>Pseudomonadati</taxon>
        <taxon>Pseudomonadota</taxon>
        <taxon>Alphaproteobacteria</taxon>
        <taxon>Sphingomonadales</taxon>
        <taxon>Sphingomonadaceae</taxon>
        <taxon>Novosphingobium</taxon>
    </lineage>
</organism>
<keyword evidence="8" id="KW-0808">Transferase</keyword>
<dbReference type="SUPFAM" id="SSF55874">
    <property type="entry name" value="ATPase domain of HSP90 chaperone/DNA topoisomerase II/histidine kinase"/>
    <property type="match status" value="1"/>
</dbReference>
<keyword evidence="10" id="KW-0547">Nucleotide-binding</keyword>
<dbReference type="SMART" id="SM00091">
    <property type="entry name" value="PAS"/>
    <property type="match status" value="2"/>
</dbReference>
<evidence type="ECO:0000256" key="9">
    <source>
        <dbReference type="ARBA" id="ARBA00022737"/>
    </source>
</evidence>
<dbReference type="RefSeq" id="WP_144907436.1">
    <property type="nucleotide sequence ID" value="NZ_JACHOA010000002.1"/>
</dbReference>
<dbReference type="PANTHER" id="PTHR41523:SF7">
    <property type="entry name" value="HISTIDINE KINASE"/>
    <property type="match status" value="1"/>
</dbReference>
<gene>
    <name evidence="18" type="ORF">GGR37_001205</name>
</gene>
<dbReference type="Gene3D" id="3.30.450.20">
    <property type="entry name" value="PAS domain"/>
    <property type="match status" value="2"/>
</dbReference>
<dbReference type="Pfam" id="PF08447">
    <property type="entry name" value="PAS_3"/>
    <property type="match status" value="1"/>
</dbReference>
<dbReference type="AlphaFoldDB" id="A0A7W7ETJ3"/>
<feature type="domain" description="PAS" evidence="16">
    <location>
        <begin position="3"/>
        <end position="73"/>
    </location>
</feature>